<sequence length="39" mass="4293">MQCDQAGAGTGEIRNLQEWSDCYVANALGAWLQAHFCYA</sequence>
<proteinExistence type="predicted"/>
<evidence type="ECO:0000313" key="1">
    <source>
        <dbReference type="EMBL" id="AJG23331.1"/>
    </source>
</evidence>
<protein>
    <submittedName>
        <fullName evidence="1">Uncharacterized protein</fullName>
    </submittedName>
</protein>
<organism evidence="1 2">
    <name type="scientific">Cupriavidus basilensis</name>
    <dbReference type="NCBI Taxonomy" id="68895"/>
    <lineage>
        <taxon>Bacteria</taxon>
        <taxon>Pseudomonadati</taxon>
        <taxon>Pseudomonadota</taxon>
        <taxon>Betaproteobacteria</taxon>
        <taxon>Burkholderiales</taxon>
        <taxon>Burkholderiaceae</taxon>
        <taxon>Cupriavidus</taxon>
    </lineage>
</organism>
<dbReference type="EMBL" id="CP010537">
    <property type="protein sequence ID" value="AJG23331.1"/>
    <property type="molecule type" value="Genomic_DNA"/>
</dbReference>
<dbReference type="Proteomes" id="UP000031843">
    <property type="component" value="Chromosome secondary"/>
</dbReference>
<accession>A0A0C4YRR8</accession>
<keyword evidence="2" id="KW-1185">Reference proteome</keyword>
<dbReference type="STRING" id="68895.RR42_s1743"/>
<gene>
    <name evidence="1" type="ORF">RR42_s1743</name>
</gene>
<dbReference type="KEGG" id="cbw:RR42_s1743"/>
<evidence type="ECO:0000313" key="2">
    <source>
        <dbReference type="Proteomes" id="UP000031843"/>
    </source>
</evidence>
<name>A0A0C4YRR8_9BURK</name>
<reference evidence="1 2" key="1">
    <citation type="journal article" date="2015" name="Genome Announc.">
        <title>Complete Genome Sequence of Cupriavidus basilensis 4G11, Isolated from the Oak Ridge Field Research Center Site.</title>
        <authorList>
            <person name="Ray J."/>
            <person name="Waters R.J."/>
            <person name="Skerker J.M."/>
            <person name="Kuehl J.V."/>
            <person name="Price M.N."/>
            <person name="Huang J."/>
            <person name="Chakraborty R."/>
            <person name="Arkin A.P."/>
            <person name="Deutschbauer A."/>
        </authorList>
    </citation>
    <scope>NUCLEOTIDE SEQUENCE [LARGE SCALE GENOMIC DNA]</scope>
    <source>
        <strain evidence="1">4G11</strain>
    </source>
</reference>
<dbReference type="AlphaFoldDB" id="A0A0C4YRR8"/>